<dbReference type="PANTHER" id="PTHR11561">
    <property type="entry name" value="PHOSPHOENOLPYRUVATE CARBOXYKINASE"/>
    <property type="match status" value="1"/>
</dbReference>
<dbReference type="GO" id="GO:0071333">
    <property type="term" value="P:cellular response to glucose stimulus"/>
    <property type="evidence" value="ECO:0007669"/>
    <property type="project" value="TreeGrafter"/>
</dbReference>
<accession>A0A5C8Z2S4</accession>
<organism evidence="2 3">
    <name type="scientific">Quadrisphaera setariae</name>
    <dbReference type="NCBI Taxonomy" id="2593304"/>
    <lineage>
        <taxon>Bacteria</taxon>
        <taxon>Bacillati</taxon>
        <taxon>Actinomycetota</taxon>
        <taxon>Actinomycetes</taxon>
        <taxon>Kineosporiales</taxon>
        <taxon>Kineosporiaceae</taxon>
        <taxon>Quadrisphaera</taxon>
    </lineage>
</organism>
<dbReference type="GO" id="GO:0016301">
    <property type="term" value="F:kinase activity"/>
    <property type="evidence" value="ECO:0007669"/>
    <property type="project" value="UniProtKB-KW"/>
</dbReference>
<dbReference type="EMBL" id="VKAC01000020">
    <property type="protein sequence ID" value="TXR51604.1"/>
    <property type="molecule type" value="Genomic_DNA"/>
</dbReference>
<evidence type="ECO:0000313" key="3">
    <source>
        <dbReference type="Proteomes" id="UP000321234"/>
    </source>
</evidence>
<gene>
    <name evidence="2" type="ORF">FMM08_22040</name>
</gene>
<dbReference type="GO" id="GO:0006107">
    <property type="term" value="P:oxaloacetate metabolic process"/>
    <property type="evidence" value="ECO:0007669"/>
    <property type="project" value="TreeGrafter"/>
</dbReference>
<reference evidence="2 3" key="1">
    <citation type="submission" date="2019-07" db="EMBL/GenBank/DDBJ databases">
        <title>Quadrisphaera sp. strain DD2A genome sequencing and assembly.</title>
        <authorList>
            <person name="Kim I."/>
        </authorList>
    </citation>
    <scope>NUCLEOTIDE SEQUENCE [LARGE SCALE GENOMIC DNA]</scope>
    <source>
        <strain evidence="2 3">DD2A</strain>
    </source>
</reference>
<dbReference type="InterPro" id="IPR008210">
    <property type="entry name" value="PEP_carboxykinase_N"/>
</dbReference>
<dbReference type="GO" id="GO:0005829">
    <property type="term" value="C:cytosol"/>
    <property type="evidence" value="ECO:0007669"/>
    <property type="project" value="TreeGrafter"/>
</dbReference>
<sequence>MLGVPSLRTRGDRVTVLAQRHSPSTEARRAAAPRDLPAWEARVRRILRPAAVELVDGSREQRQRLVAAGVRQGTLRGPAEAAADLSSLPLDDLLVPELRDLRDFDAAAGPGTPEPADEEQREAEALRLLSGAARGRTAWVVPFAVEPLGAAGASGPALGVLFTDSRVAVLAVQDEARVGAEALARIEAGEPWTALVHSLGVPLDDEHGHALREDEAWPTGTRLRVRLRGGTEVWSCGSPVAWS</sequence>
<dbReference type="PANTHER" id="PTHR11561:SF0">
    <property type="entry name" value="PHOSPHOENOLPYRUVATE CARBOXYKINASE [GTP]-RELATED"/>
    <property type="match status" value="1"/>
</dbReference>
<dbReference type="GO" id="GO:0030145">
    <property type="term" value="F:manganese ion binding"/>
    <property type="evidence" value="ECO:0007669"/>
    <property type="project" value="TreeGrafter"/>
</dbReference>
<comment type="caution">
    <text evidence="2">The sequence shown here is derived from an EMBL/GenBank/DDBJ whole genome shotgun (WGS) entry which is preliminary data.</text>
</comment>
<dbReference type="GO" id="GO:0006094">
    <property type="term" value="P:gluconeogenesis"/>
    <property type="evidence" value="ECO:0007669"/>
    <property type="project" value="InterPro"/>
</dbReference>
<keyword evidence="2" id="KW-0670">Pyruvate</keyword>
<dbReference type="GO" id="GO:0033993">
    <property type="term" value="P:response to lipid"/>
    <property type="evidence" value="ECO:0007669"/>
    <property type="project" value="TreeGrafter"/>
</dbReference>
<proteinExistence type="predicted"/>
<dbReference type="GO" id="GO:0005525">
    <property type="term" value="F:GTP binding"/>
    <property type="evidence" value="ECO:0007669"/>
    <property type="project" value="InterPro"/>
</dbReference>
<dbReference type="InterPro" id="IPR008209">
    <property type="entry name" value="PEP_carboxykinase_GTP"/>
</dbReference>
<protein>
    <submittedName>
        <fullName evidence="2">Phosphoenolpyruvate carboxykinase (GTP)</fullName>
    </submittedName>
</protein>
<keyword evidence="3" id="KW-1185">Reference proteome</keyword>
<keyword evidence="2" id="KW-0808">Transferase</keyword>
<dbReference type="GO" id="GO:0042594">
    <property type="term" value="P:response to starvation"/>
    <property type="evidence" value="ECO:0007669"/>
    <property type="project" value="TreeGrafter"/>
</dbReference>
<dbReference type="InterPro" id="IPR035078">
    <property type="entry name" value="PEP_carboxykinase_GTP_N"/>
</dbReference>
<keyword evidence="2" id="KW-0418">Kinase</keyword>
<dbReference type="Pfam" id="PF17297">
    <property type="entry name" value="PEPCK_N"/>
    <property type="match status" value="1"/>
</dbReference>
<dbReference type="SUPFAM" id="SSF68923">
    <property type="entry name" value="PEP carboxykinase N-terminal domain"/>
    <property type="match status" value="1"/>
</dbReference>
<dbReference type="GO" id="GO:0019543">
    <property type="term" value="P:propionate catabolic process"/>
    <property type="evidence" value="ECO:0007669"/>
    <property type="project" value="TreeGrafter"/>
</dbReference>
<name>A0A5C8Z2S4_9ACTN</name>
<dbReference type="GO" id="GO:0046327">
    <property type="term" value="P:glycerol biosynthetic process from pyruvate"/>
    <property type="evidence" value="ECO:0007669"/>
    <property type="project" value="TreeGrafter"/>
</dbReference>
<evidence type="ECO:0000259" key="1">
    <source>
        <dbReference type="Pfam" id="PF17297"/>
    </source>
</evidence>
<evidence type="ECO:0000313" key="2">
    <source>
        <dbReference type="EMBL" id="TXR51604.1"/>
    </source>
</evidence>
<dbReference type="AlphaFoldDB" id="A0A5C8Z2S4"/>
<dbReference type="Proteomes" id="UP000321234">
    <property type="component" value="Unassembled WGS sequence"/>
</dbReference>
<dbReference type="OrthoDB" id="9758871at2"/>
<feature type="domain" description="Phosphoenolpyruvate carboxykinase GTP-utilising N-terminal" evidence="1">
    <location>
        <begin position="116"/>
        <end position="238"/>
    </location>
</feature>
<dbReference type="Gene3D" id="3.40.449.10">
    <property type="entry name" value="Phosphoenolpyruvate Carboxykinase, domain 1"/>
    <property type="match status" value="1"/>
</dbReference>
<dbReference type="GO" id="GO:0004613">
    <property type="term" value="F:phosphoenolpyruvate carboxykinase (GTP) activity"/>
    <property type="evidence" value="ECO:0007669"/>
    <property type="project" value="TreeGrafter"/>
</dbReference>